<dbReference type="InterPro" id="IPR000298">
    <property type="entry name" value="Cyt_c_oxidase-like_su3"/>
</dbReference>
<feature type="domain" description="Heme-copper oxidase subunit III family profile" evidence="8">
    <location>
        <begin position="33"/>
        <end position="214"/>
    </location>
</feature>
<evidence type="ECO:0000256" key="6">
    <source>
        <dbReference type="RuleBase" id="RU003376"/>
    </source>
</evidence>
<comment type="subcellular location">
    <subcellularLocation>
        <location evidence="6">Cell membrane</location>
        <topology evidence="6">Multi-pass membrane protein</topology>
    </subcellularLocation>
    <subcellularLocation>
        <location evidence="1">Membrane</location>
        <topology evidence="1">Multi-pass membrane protein</topology>
    </subcellularLocation>
</comment>
<evidence type="ECO:0000313" key="9">
    <source>
        <dbReference type="EMBL" id="MCX2972906.1"/>
    </source>
</evidence>
<feature type="transmembrane region" description="Helical" evidence="7">
    <location>
        <begin position="110"/>
        <end position="130"/>
    </location>
</feature>
<gene>
    <name evidence="9" type="ORF">EYC87_04810</name>
</gene>
<dbReference type="PANTHER" id="PTHR11403:SF10">
    <property type="entry name" value="CYTOCHROME C OXIDASE"/>
    <property type="match status" value="1"/>
</dbReference>
<protein>
    <submittedName>
        <fullName evidence="9">Cytochrome c oxidase subunit III</fullName>
    </submittedName>
</protein>
<evidence type="ECO:0000259" key="8">
    <source>
        <dbReference type="PROSITE" id="PS50253"/>
    </source>
</evidence>
<comment type="caution">
    <text evidence="9">The sequence shown here is derived from an EMBL/GenBank/DDBJ whole genome shotgun (WGS) entry which is preliminary data.</text>
</comment>
<name>A0ABT3SSE2_9GAMM</name>
<feature type="transmembrane region" description="Helical" evidence="7">
    <location>
        <begin position="34"/>
        <end position="56"/>
    </location>
</feature>
<dbReference type="Proteomes" id="UP001143307">
    <property type="component" value="Unassembled WGS sequence"/>
</dbReference>
<dbReference type="EMBL" id="SHNP01000001">
    <property type="protein sequence ID" value="MCX2972906.1"/>
    <property type="molecule type" value="Genomic_DNA"/>
</dbReference>
<proteinExistence type="inferred from homology"/>
<keyword evidence="3 6" id="KW-0812">Transmembrane</keyword>
<keyword evidence="10" id="KW-1185">Reference proteome</keyword>
<sequence>MRPLQTLRQKPWLTQASEQLNLIPEVDSVAAARIALRFILAVVGVLFFLFVITYLARSQYPDFQSLAGAPWQPFTDTSRLWLNTSFLILASAAMQAGIWSAQQERQNRTIGFVSAAVFFTVLFLFAQLQLWQQLSQLGFYISTNPANSYFYLLTAVHGLHLVGGLIVLGYLASKTWAVDSVTAIAKPLQLCATYWHFLLGVWMVLFALLASSPQTINALAAMCGF</sequence>
<evidence type="ECO:0000256" key="1">
    <source>
        <dbReference type="ARBA" id="ARBA00004141"/>
    </source>
</evidence>
<evidence type="ECO:0000313" key="10">
    <source>
        <dbReference type="Proteomes" id="UP001143307"/>
    </source>
</evidence>
<evidence type="ECO:0000256" key="5">
    <source>
        <dbReference type="ARBA" id="ARBA00023136"/>
    </source>
</evidence>
<dbReference type="PROSITE" id="PS50253">
    <property type="entry name" value="COX3"/>
    <property type="match status" value="1"/>
</dbReference>
<feature type="transmembrane region" description="Helical" evidence="7">
    <location>
        <begin position="150"/>
        <end position="172"/>
    </location>
</feature>
<dbReference type="SUPFAM" id="SSF81452">
    <property type="entry name" value="Cytochrome c oxidase subunit III-like"/>
    <property type="match status" value="1"/>
</dbReference>
<dbReference type="InterPro" id="IPR024791">
    <property type="entry name" value="Cyt_c/ubiquinol_Oxase_su3"/>
</dbReference>
<reference evidence="9" key="1">
    <citation type="submission" date="2019-02" db="EMBL/GenBank/DDBJ databases">
        <authorList>
            <person name="Li S.-H."/>
        </authorList>
    </citation>
    <scope>NUCLEOTIDE SEQUENCE</scope>
    <source>
        <strain evidence="9">IMCC8485</strain>
    </source>
</reference>
<evidence type="ECO:0000256" key="4">
    <source>
        <dbReference type="ARBA" id="ARBA00022989"/>
    </source>
</evidence>
<evidence type="ECO:0000256" key="3">
    <source>
        <dbReference type="ARBA" id="ARBA00022692"/>
    </source>
</evidence>
<dbReference type="PANTHER" id="PTHR11403">
    <property type="entry name" value="CYTOCHROME C OXIDASE SUBUNIT III"/>
    <property type="match status" value="1"/>
</dbReference>
<accession>A0ABT3SSE2</accession>
<comment type="similarity">
    <text evidence="2 6">Belongs to the cytochrome c oxidase subunit 3 family.</text>
</comment>
<feature type="transmembrane region" description="Helical" evidence="7">
    <location>
        <begin position="80"/>
        <end position="98"/>
    </location>
</feature>
<organism evidence="9 10">
    <name type="scientific">Candidatus Seongchinamella marina</name>
    <dbReference type="NCBI Taxonomy" id="2518990"/>
    <lineage>
        <taxon>Bacteria</taxon>
        <taxon>Pseudomonadati</taxon>
        <taxon>Pseudomonadota</taxon>
        <taxon>Gammaproteobacteria</taxon>
        <taxon>Cellvibrionales</taxon>
        <taxon>Halieaceae</taxon>
        <taxon>Seongchinamella</taxon>
    </lineage>
</organism>
<dbReference type="Gene3D" id="1.20.120.80">
    <property type="entry name" value="Cytochrome c oxidase, subunit III, four-helix bundle"/>
    <property type="match status" value="1"/>
</dbReference>
<evidence type="ECO:0000256" key="7">
    <source>
        <dbReference type="SAM" id="Phobius"/>
    </source>
</evidence>
<keyword evidence="4 7" id="KW-1133">Transmembrane helix</keyword>
<dbReference type="Pfam" id="PF00510">
    <property type="entry name" value="COX3"/>
    <property type="match status" value="1"/>
</dbReference>
<dbReference type="InterPro" id="IPR013833">
    <property type="entry name" value="Cyt_c_oxidase_su3_a-hlx"/>
</dbReference>
<keyword evidence="5 7" id="KW-0472">Membrane</keyword>
<feature type="transmembrane region" description="Helical" evidence="7">
    <location>
        <begin position="193"/>
        <end position="212"/>
    </location>
</feature>
<dbReference type="InterPro" id="IPR035973">
    <property type="entry name" value="Cyt_c_oxidase_su3-like_sf"/>
</dbReference>
<evidence type="ECO:0000256" key="2">
    <source>
        <dbReference type="ARBA" id="ARBA00010581"/>
    </source>
</evidence>